<dbReference type="GO" id="GO:0050661">
    <property type="term" value="F:NADP binding"/>
    <property type="evidence" value="ECO:0007669"/>
    <property type="project" value="InterPro"/>
</dbReference>
<dbReference type="SUPFAM" id="SSF53597">
    <property type="entry name" value="Dihydrofolate reductase-like"/>
    <property type="match status" value="1"/>
</dbReference>
<reference evidence="10 11" key="1">
    <citation type="submission" date="2016-10" db="EMBL/GenBank/DDBJ databases">
        <authorList>
            <person name="de Groot N.N."/>
        </authorList>
    </citation>
    <scope>NUCLEOTIDE SEQUENCE [LARGE SCALE GENOMIC DNA]</scope>
    <source>
        <strain evidence="10 11">U95</strain>
    </source>
</reference>
<dbReference type="PANTHER" id="PTHR48069:SF3">
    <property type="entry name" value="DIHYDROFOLATE REDUCTASE"/>
    <property type="match status" value="1"/>
</dbReference>
<dbReference type="GO" id="GO:0046654">
    <property type="term" value="P:tetrahydrofolate biosynthetic process"/>
    <property type="evidence" value="ECO:0007669"/>
    <property type="project" value="UniProtKB-UniPathway"/>
</dbReference>
<evidence type="ECO:0000259" key="9">
    <source>
        <dbReference type="Pfam" id="PF00186"/>
    </source>
</evidence>
<dbReference type="PROSITE" id="PS00075">
    <property type="entry name" value="DHFR_1"/>
    <property type="match status" value="1"/>
</dbReference>
<dbReference type="STRING" id="1156985.SAMN04488118_102313"/>
<keyword evidence="5 8" id="KW-0521">NADP</keyword>
<evidence type="ECO:0000256" key="3">
    <source>
        <dbReference type="ARBA" id="ARBA00012856"/>
    </source>
</evidence>
<evidence type="ECO:0000256" key="8">
    <source>
        <dbReference type="PIRNR" id="PIRNR000194"/>
    </source>
</evidence>
<protein>
    <recommendedName>
        <fullName evidence="3 8">Dihydrofolate reductase</fullName>
        <ecNumber evidence="3 8">1.5.1.3</ecNumber>
    </recommendedName>
</protein>
<evidence type="ECO:0000256" key="6">
    <source>
        <dbReference type="ARBA" id="ARBA00023002"/>
    </source>
</evidence>
<evidence type="ECO:0000313" key="11">
    <source>
        <dbReference type="Proteomes" id="UP000198767"/>
    </source>
</evidence>
<dbReference type="AlphaFoldDB" id="A0A1G5PYK3"/>
<dbReference type="InterPro" id="IPR024072">
    <property type="entry name" value="DHFR-like_dom_sf"/>
</dbReference>
<comment type="function">
    <text evidence="7 8">Key enzyme in folate metabolism. Catalyzes an essential reaction for de novo glycine and purine synthesis, and for DNA precursor synthesis.</text>
</comment>
<dbReference type="EMBL" id="FMWG01000002">
    <property type="protein sequence ID" value="SCZ54593.1"/>
    <property type="molecule type" value="Genomic_DNA"/>
</dbReference>
<keyword evidence="6 8" id="KW-0560">Oxidoreductase</keyword>
<dbReference type="GO" id="GO:0046452">
    <property type="term" value="P:dihydrofolate metabolic process"/>
    <property type="evidence" value="ECO:0007669"/>
    <property type="project" value="TreeGrafter"/>
</dbReference>
<comment type="similarity">
    <text evidence="2 8">Belongs to the dihydrofolate reductase family.</text>
</comment>
<dbReference type="InterPro" id="IPR001796">
    <property type="entry name" value="DHFR_dom"/>
</dbReference>
<dbReference type="CDD" id="cd00209">
    <property type="entry name" value="DHFR"/>
    <property type="match status" value="1"/>
</dbReference>
<dbReference type="InterPro" id="IPR012259">
    <property type="entry name" value="DHFR"/>
</dbReference>
<dbReference type="GO" id="GO:0004146">
    <property type="term" value="F:dihydrofolate reductase activity"/>
    <property type="evidence" value="ECO:0007669"/>
    <property type="project" value="UniProtKB-EC"/>
</dbReference>
<keyword evidence="4 8" id="KW-0554">One-carbon metabolism</keyword>
<dbReference type="OrthoDB" id="9804315at2"/>
<comment type="pathway">
    <text evidence="1 8">Cofactor biosynthesis; tetrahydrofolate biosynthesis; 5,6,7,8-tetrahydrofolate from 7,8-dihydrofolate: step 1/1.</text>
</comment>
<keyword evidence="11" id="KW-1185">Reference proteome</keyword>
<dbReference type="InterPro" id="IPR017925">
    <property type="entry name" value="DHFR_CS"/>
</dbReference>
<evidence type="ECO:0000256" key="2">
    <source>
        <dbReference type="ARBA" id="ARBA00009539"/>
    </source>
</evidence>
<proteinExistence type="inferred from homology"/>
<evidence type="ECO:0000256" key="5">
    <source>
        <dbReference type="ARBA" id="ARBA00022857"/>
    </source>
</evidence>
<name>A0A1G5PYK3_9RHOB</name>
<accession>A0A1G5PYK3</accession>
<dbReference type="GO" id="GO:0046655">
    <property type="term" value="P:folic acid metabolic process"/>
    <property type="evidence" value="ECO:0007669"/>
    <property type="project" value="TreeGrafter"/>
</dbReference>
<gene>
    <name evidence="10" type="ORF">SAMN04488118_102313</name>
</gene>
<dbReference type="Gene3D" id="3.40.430.10">
    <property type="entry name" value="Dihydrofolate Reductase, subunit A"/>
    <property type="match status" value="1"/>
</dbReference>
<dbReference type="RefSeq" id="WP_090216566.1">
    <property type="nucleotide sequence ID" value="NZ_FMWG01000002.1"/>
</dbReference>
<dbReference type="Pfam" id="PF00186">
    <property type="entry name" value="DHFR_1"/>
    <property type="match status" value="1"/>
</dbReference>
<dbReference type="UniPathway" id="UPA00077">
    <property type="reaction ID" value="UER00158"/>
</dbReference>
<dbReference type="Proteomes" id="UP000198767">
    <property type="component" value="Unassembled WGS sequence"/>
</dbReference>
<feature type="domain" description="DHFR" evidence="9">
    <location>
        <begin position="1"/>
        <end position="148"/>
    </location>
</feature>
<dbReference type="PANTHER" id="PTHR48069">
    <property type="entry name" value="DIHYDROFOLATE REDUCTASE"/>
    <property type="match status" value="1"/>
</dbReference>
<dbReference type="EC" id="1.5.1.3" evidence="3 8"/>
<comment type="catalytic activity">
    <reaction evidence="8">
        <text>(6S)-5,6,7,8-tetrahydrofolate + NADP(+) = 7,8-dihydrofolate + NADPH + H(+)</text>
        <dbReference type="Rhea" id="RHEA:15009"/>
        <dbReference type="ChEBI" id="CHEBI:15378"/>
        <dbReference type="ChEBI" id="CHEBI:57451"/>
        <dbReference type="ChEBI" id="CHEBI:57453"/>
        <dbReference type="ChEBI" id="CHEBI:57783"/>
        <dbReference type="ChEBI" id="CHEBI:58349"/>
        <dbReference type="EC" id="1.5.1.3"/>
    </reaction>
</comment>
<dbReference type="PIRSF" id="PIRSF000194">
    <property type="entry name" value="DHFR"/>
    <property type="match status" value="1"/>
</dbReference>
<evidence type="ECO:0000256" key="4">
    <source>
        <dbReference type="ARBA" id="ARBA00022563"/>
    </source>
</evidence>
<dbReference type="GO" id="GO:0006730">
    <property type="term" value="P:one-carbon metabolic process"/>
    <property type="evidence" value="ECO:0007669"/>
    <property type="project" value="UniProtKB-KW"/>
</dbReference>
<dbReference type="PRINTS" id="PR00070">
    <property type="entry name" value="DHFR"/>
</dbReference>
<organism evidence="10 11">
    <name type="scientific">Epibacterium ulvae</name>
    <dbReference type="NCBI Taxonomy" id="1156985"/>
    <lineage>
        <taxon>Bacteria</taxon>
        <taxon>Pseudomonadati</taxon>
        <taxon>Pseudomonadota</taxon>
        <taxon>Alphaproteobacteria</taxon>
        <taxon>Rhodobacterales</taxon>
        <taxon>Roseobacteraceae</taxon>
        <taxon>Epibacterium</taxon>
    </lineage>
</organism>
<evidence type="ECO:0000313" key="10">
    <source>
        <dbReference type="EMBL" id="SCZ54593.1"/>
    </source>
</evidence>
<sequence length="160" mass="17820">MLTLIAARDKNGAIGKDNTIPWHAPEDLKAFQRETLGGAIIMGRNTWESLPIKPLKNRLNIVVSSDPTCADLVCATLEDALEAARSQGYFRIYAIGGAGIYRACLPIADRLMVTEVKIEVEHPDTFFPDFSADNWSITNTLTLRKDAPQCELIEYKRIVQ</sequence>
<evidence type="ECO:0000256" key="7">
    <source>
        <dbReference type="ARBA" id="ARBA00025067"/>
    </source>
</evidence>
<evidence type="ECO:0000256" key="1">
    <source>
        <dbReference type="ARBA" id="ARBA00004903"/>
    </source>
</evidence>